<name>A0A563EGV6_9PSEU</name>
<sequence length="189" mass="21350">MEPKFFPTPESFRSWLAENHASAAELLVGFHKKGSGRPSITWPESVDQALCFGWIDGVRRSFDADSYTIRFTPRQARSHWSNVNIARVAELTALGLMTPAGVRAFEARLDSNSGRASFEQKDVALPDEYAAELQAVPGAWEFWSAQPPGYRRTATWWVISAKREETRRKRLAELIEDAANGLRIKGLRR</sequence>
<dbReference type="EMBL" id="VOBR01000042">
    <property type="protein sequence ID" value="TWP45291.1"/>
    <property type="molecule type" value="Genomic_DNA"/>
</dbReference>
<dbReference type="AlphaFoldDB" id="A0A563EGV6"/>
<evidence type="ECO:0000313" key="2">
    <source>
        <dbReference type="Proteomes" id="UP000316639"/>
    </source>
</evidence>
<dbReference type="RefSeq" id="WP_146360117.1">
    <property type="nucleotide sequence ID" value="NZ_VOBR01000042.1"/>
</dbReference>
<accession>A0A563EGV6</accession>
<dbReference type="Pfam" id="PF13376">
    <property type="entry name" value="OmdA"/>
    <property type="match status" value="1"/>
</dbReference>
<dbReference type="Proteomes" id="UP000316639">
    <property type="component" value="Unassembled WGS sequence"/>
</dbReference>
<keyword evidence="2" id="KW-1185">Reference proteome</keyword>
<reference evidence="1 2" key="1">
    <citation type="submission" date="2019-07" db="EMBL/GenBank/DDBJ databases">
        <title>Lentzea xizangensis sp. nov., isolated from Qinghai-Tibetan Plateau Soils.</title>
        <authorList>
            <person name="Huang J."/>
        </authorList>
    </citation>
    <scope>NUCLEOTIDE SEQUENCE [LARGE SCALE GENOMIC DNA]</scope>
    <source>
        <strain evidence="1 2">FXJ1.1311</strain>
    </source>
</reference>
<comment type="caution">
    <text evidence="1">The sequence shown here is derived from an EMBL/GenBank/DDBJ whole genome shotgun (WGS) entry which is preliminary data.</text>
</comment>
<protein>
    <submittedName>
        <fullName evidence="1">Bacteriocin-protection protein</fullName>
    </submittedName>
</protein>
<dbReference type="OrthoDB" id="9796999at2"/>
<evidence type="ECO:0000313" key="1">
    <source>
        <dbReference type="EMBL" id="TWP45291.1"/>
    </source>
</evidence>
<organism evidence="1 2">
    <name type="scientific">Lentzea tibetensis</name>
    <dbReference type="NCBI Taxonomy" id="2591470"/>
    <lineage>
        <taxon>Bacteria</taxon>
        <taxon>Bacillati</taxon>
        <taxon>Actinomycetota</taxon>
        <taxon>Actinomycetes</taxon>
        <taxon>Pseudonocardiales</taxon>
        <taxon>Pseudonocardiaceae</taxon>
        <taxon>Lentzea</taxon>
    </lineage>
</organism>
<proteinExistence type="predicted"/>
<gene>
    <name evidence="1" type="ORF">FKR81_39540</name>
</gene>